<sequence>MLYVGNDWAISADNLNFIVWRKTDKTHRMAREEAGERFMHAAYFGRMQHVVDWLIEQQVKKTELKDLQTVLDAINTARQDLQECLSGCLGKPRDLLKK</sequence>
<evidence type="ECO:0000313" key="2">
    <source>
        <dbReference type="EMBL" id="QJA93709.1"/>
    </source>
</evidence>
<name>A0A6H1ZWJ5_9ZZZZ</name>
<dbReference type="AlphaFoldDB" id="A0A6H1ZWJ5"/>
<dbReference type="EMBL" id="MT143171">
    <property type="protein sequence ID" value="QJA93709.1"/>
    <property type="molecule type" value="Genomic_DNA"/>
</dbReference>
<protein>
    <submittedName>
        <fullName evidence="1">Uncharacterized protein</fullName>
    </submittedName>
</protein>
<reference evidence="1" key="1">
    <citation type="submission" date="2020-03" db="EMBL/GenBank/DDBJ databases">
        <title>The deep terrestrial virosphere.</title>
        <authorList>
            <person name="Holmfeldt K."/>
            <person name="Nilsson E."/>
            <person name="Simone D."/>
            <person name="Lopez-Fernandez M."/>
            <person name="Wu X."/>
            <person name="de Brujin I."/>
            <person name="Lundin D."/>
            <person name="Andersson A."/>
            <person name="Bertilsson S."/>
            <person name="Dopson M."/>
        </authorList>
    </citation>
    <scope>NUCLEOTIDE SEQUENCE</scope>
    <source>
        <strain evidence="2">MM415B04131</strain>
        <strain evidence="1">TM448A02323</strain>
    </source>
</reference>
<gene>
    <name evidence="2" type="ORF">MM415B04131_0005</name>
    <name evidence="1" type="ORF">TM448A02323_0005</name>
</gene>
<dbReference type="EMBL" id="MT144293">
    <property type="protein sequence ID" value="QJA51849.1"/>
    <property type="molecule type" value="Genomic_DNA"/>
</dbReference>
<accession>A0A6H1ZWJ5</accession>
<organism evidence="1">
    <name type="scientific">viral metagenome</name>
    <dbReference type="NCBI Taxonomy" id="1070528"/>
    <lineage>
        <taxon>unclassified sequences</taxon>
        <taxon>metagenomes</taxon>
        <taxon>organismal metagenomes</taxon>
    </lineage>
</organism>
<evidence type="ECO:0000313" key="1">
    <source>
        <dbReference type="EMBL" id="QJA51849.1"/>
    </source>
</evidence>
<proteinExistence type="predicted"/>